<sequence>MKTLKHFFANRLEALLVFTLVLVCIPLITSNTSIITKDTFPISIVHTKIDCSNIEGYKNWLSTNKDTLIPKPYGTDGYLIESINPLGIDHTVYIVTCNERLNKDDEWTSQTQAVLVYSSVSKSILDFSLMDEYINFVSTGDVNDNNIEDVVIQMATGGNCWSCEWKEIFEAKDDKVALLTKNINIPQWPSNGDSRDYGQAVFKVEDLDGDGVKELIVSTSVWEMAFDFCHACSPGIQKVYKWSGTSYEEDKKSDAYISFHKKWLESSLVAWKDDGCDNSTPNGGMPSECLQRVIDVLLEYDALGMRGVGWKFFWNNTNPEFFKKKYVGEEWDSITRVRSVLKKQYDNNQEFSPDDEITSSDVQFYFPIKYNSFWAYDGVKKELVEGIMETTESKKYVEVVNYQYMVDGSIDIKLGDDSNYLIRGSTIDFEPQSEQSDKFTLTLPLSVGQKWGDEDQLKNRTDGYYVWEVEEKFSQEVLGKKYDECFRIALKMLTGKEYRIFCYGVGIVEEGYKHNGSLHEEISKLTAYQ</sequence>
<evidence type="ECO:0000313" key="1">
    <source>
        <dbReference type="EMBL" id="OGY12517.1"/>
    </source>
</evidence>
<organism evidence="1 2">
    <name type="scientific">Candidatus Blackburnbacteria bacterium RIFCSPLOWO2_01_FULL_40_20</name>
    <dbReference type="NCBI Taxonomy" id="1797519"/>
    <lineage>
        <taxon>Bacteria</taxon>
        <taxon>Candidatus Blackburniibacteriota</taxon>
    </lineage>
</organism>
<dbReference type="Proteomes" id="UP000178659">
    <property type="component" value="Unassembled WGS sequence"/>
</dbReference>
<protein>
    <submittedName>
        <fullName evidence="1">Uncharacterized protein</fullName>
    </submittedName>
</protein>
<dbReference type="AlphaFoldDB" id="A0A1G1VB78"/>
<comment type="caution">
    <text evidence="1">The sequence shown here is derived from an EMBL/GenBank/DDBJ whole genome shotgun (WGS) entry which is preliminary data.</text>
</comment>
<dbReference type="SUPFAM" id="SSF69318">
    <property type="entry name" value="Integrin alpha N-terminal domain"/>
    <property type="match status" value="1"/>
</dbReference>
<reference evidence="1 2" key="1">
    <citation type="journal article" date="2016" name="Nat. Commun.">
        <title>Thousands of microbial genomes shed light on interconnected biogeochemical processes in an aquifer system.</title>
        <authorList>
            <person name="Anantharaman K."/>
            <person name="Brown C.T."/>
            <person name="Hug L.A."/>
            <person name="Sharon I."/>
            <person name="Castelle C.J."/>
            <person name="Probst A.J."/>
            <person name="Thomas B.C."/>
            <person name="Singh A."/>
            <person name="Wilkins M.J."/>
            <person name="Karaoz U."/>
            <person name="Brodie E.L."/>
            <person name="Williams K.H."/>
            <person name="Hubbard S.S."/>
            <person name="Banfield J.F."/>
        </authorList>
    </citation>
    <scope>NUCLEOTIDE SEQUENCE [LARGE SCALE GENOMIC DNA]</scope>
</reference>
<proteinExistence type="predicted"/>
<dbReference type="InterPro" id="IPR028994">
    <property type="entry name" value="Integrin_alpha_N"/>
</dbReference>
<name>A0A1G1VB78_9BACT</name>
<gene>
    <name evidence="1" type="ORF">A3A77_00915</name>
</gene>
<evidence type="ECO:0000313" key="2">
    <source>
        <dbReference type="Proteomes" id="UP000178659"/>
    </source>
</evidence>
<accession>A0A1G1VB78</accession>
<dbReference type="EMBL" id="MHCC01000027">
    <property type="protein sequence ID" value="OGY12517.1"/>
    <property type="molecule type" value="Genomic_DNA"/>
</dbReference>